<feature type="region of interest" description="Disordered" evidence="1">
    <location>
        <begin position="60"/>
        <end position="155"/>
    </location>
</feature>
<dbReference type="KEGG" id="ptkz:JDV02_008423"/>
<evidence type="ECO:0000259" key="3">
    <source>
        <dbReference type="PROSITE" id="PS52045"/>
    </source>
</evidence>
<dbReference type="PANTHER" id="PTHR31589">
    <property type="entry name" value="PROTEIN, PUTATIVE (DUF239)-RELATED-RELATED"/>
    <property type="match status" value="1"/>
</dbReference>
<proteinExistence type="predicted"/>
<protein>
    <recommendedName>
        <fullName evidence="3">Neprosin PEP catalytic domain-containing protein</fullName>
    </recommendedName>
</protein>
<dbReference type="AlphaFoldDB" id="A0A9Q8QM20"/>
<evidence type="ECO:0000313" key="5">
    <source>
        <dbReference type="Proteomes" id="UP000829364"/>
    </source>
</evidence>
<dbReference type="PANTHER" id="PTHR31589:SF110">
    <property type="entry name" value="PROTEIN, PUTATIVE (DUF239)-RELATED"/>
    <property type="match status" value="1"/>
</dbReference>
<sequence>MQLTSFKALALAAALLQTPASGAPVVEGHAAPAASHGLPVVYTTTTSHGQVVDWVKPESQGRLAKTPGAPPPHSRISKIMTTGGGGPTGHGRGVTPRMEQLLRDPEMKGPAGTVPILRTAGRPTLPPKRLPHSEDNGAGIASSSSSGNGSDSNIHPRSYAGTHWYASSNQYVDSRGGMATFSLFSPFTQRGSDFSLMQTAVVRGGAPHAGTGPKDQTVEAGWIAYPDQVSGTHLFAYYTTNGYSADGDNVGGWNRDHAGWVQVDSAIYPGVAFAPLSVDGGTQYEMEICYQLIDGNWWLWVLDRWVGYYPGGLFAAGGVNAADTLAGHSDRIHFYGEIYNSEDDMTTTDMGSGQFAEAGWTHSAYQHNIVYYDLNTKPYDYDAGNLFVISDPNRYSLVSHFKSGSEWGSYMYLGGPGAGGVIGG</sequence>
<gene>
    <name evidence="4" type="ORF">JDV02_008423</name>
</gene>
<dbReference type="EMBL" id="CP086361">
    <property type="protein sequence ID" value="UNI22543.1"/>
    <property type="molecule type" value="Genomic_DNA"/>
</dbReference>
<feature type="domain" description="Neprosin PEP catalytic" evidence="3">
    <location>
        <begin position="153"/>
        <end position="422"/>
    </location>
</feature>
<evidence type="ECO:0000313" key="4">
    <source>
        <dbReference type="EMBL" id="UNI22543.1"/>
    </source>
</evidence>
<evidence type="ECO:0000256" key="2">
    <source>
        <dbReference type="SAM" id="SignalP"/>
    </source>
</evidence>
<organism evidence="4 5">
    <name type="scientific">Purpureocillium takamizusanense</name>
    <dbReference type="NCBI Taxonomy" id="2060973"/>
    <lineage>
        <taxon>Eukaryota</taxon>
        <taxon>Fungi</taxon>
        <taxon>Dikarya</taxon>
        <taxon>Ascomycota</taxon>
        <taxon>Pezizomycotina</taxon>
        <taxon>Sordariomycetes</taxon>
        <taxon>Hypocreomycetidae</taxon>
        <taxon>Hypocreales</taxon>
        <taxon>Ophiocordycipitaceae</taxon>
        <taxon>Purpureocillium</taxon>
    </lineage>
</organism>
<dbReference type="OrthoDB" id="1858978at2759"/>
<feature type="compositionally biased region" description="Low complexity" evidence="1">
    <location>
        <begin position="136"/>
        <end position="153"/>
    </location>
</feature>
<dbReference type="Proteomes" id="UP000829364">
    <property type="component" value="Chromosome 8"/>
</dbReference>
<keyword evidence="5" id="KW-1185">Reference proteome</keyword>
<dbReference type="InterPro" id="IPR004314">
    <property type="entry name" value="Neprosin"/>
</dbReference>
<dbReference type="RefSeq" id="XP_047846024.1">
    <property type="nucleotide sequence ID" value="XM_047990018.1"/>
</dbReference>
<dbReference type="Pfam" id="PF03080">
    <property type="entry name" value="Neprosin"/>
    <property type="match status" value="1"/>
</dbReference>
<reference evidence="4" key="1">
    <citation type="submission" date="2021-11" db="EMBL/GenBank/DDBJ databases">
        <title>Purpureocillium_takamizusanense_genome.</title>
        <authorList>
            <person name="Nguyen N.-H."/>
        </authorList>
    </citation>
    <scope>NUCLEOTIDE SEQUENCE</scope>
    <source>
        <strain evidence="4">PT3</strain>
    </source>
</reference>
<feature type="chain" id="PRO_5040107166" description="Neprosin PEP catalytic domain-containing protein" evidence="2">
    <location>
        <begin position="23"/>
        <end position="424"/>
    </location>
</feature>
<name>A0A9Q8QM20_9HYPO</name>
<dbReference type="PROSITE" id="PS52045">
    <property type="entry name" value="NEPROSIN_PEP_CD"/>
    <property type="match status" value="1"/>
</dbReference>
<feature type="signal peptide" evidence="2">
    <location>
        <begin position="1"/>
        <end position="22"/>
    </location>
</feature>
<feature type="compositionally biased region" description="Gly residues" evidence="1">
    <location>
        <begin position="82"/>
        <end position="92"/>
    </location>
</feature>
<accession>A0A9Q8QM20</accession>
<dbReference type="InterPro" id="IPR053168">
    <property type="entry name" value="Glutamic_endopeptidase"/>
</dbReference>
<evidence type="ECO:0000256" key="1">
    <source>
        <dbReference type="SAM" id="MobiDB-lite"/>
    </source>
</evidence>
<keyword evidence="2" id="KW-0732">Signal</keyword>
<dbReference type="GeneID" id="72070369"/>